<evidence type="ECO:0000313" key="3">
    <source>
        <dbReference type="EMBL" id="AXA42075.1"/>
    </source>
</evidence>
<dbReference type="EMBL" id="CP030760">
    <property type="protein sequence ID" value="AXA42075.1"/>
    <property type="molecule type" value="Genomic_DNA"/>
</dbReference>
<dbReference type="RefSeq" id="WP_112906420.1">
    <property type="nucleotide sequence ID" value="NZ_CP030760.1"/>
</dbReference>
<dbReference type="InterPro" id="IPR050921">
    <property type="entry name" value="T4SS_GSP_E_ATPase"/>
</dbReference>
<dbReference type="Proteomes" id="UP000251166">
    <property type="component" value="Chromosome"/>
</dbReference>
<dbReference type="InterPro" id="IPR001482">
    <property type="entry name" value="T2SS/T4SS_dom"/>
</dbReference>
<reference evidence="3 4" key="1">
    <citation type="submission" date="2018-07" db="EMBL/GenBank/DDBJ databases">
        <title>Rhizobium leguminosarum strain:ATCC 14479 Genome sequencing and assembly.</title>
        <authorList>
            <person name="Chakraborty R."/>
        </authorList>
    </citation>
    <scope>NUCLEOTIDE SEQUENCE [LARGE SCALE GENOMIC DNA]</scope>
    <source>
        <strain evidence="3 4">ATCC 14479</strain>
    </source>
</reference>
<dbReference type="SUPFAM" id="SSF52540">
    <property type="entry name" value="P-loop containing nucleoside triphosphate hydrolases"/>
    <property type="match status" value="1"/>
</dbReference>
<evidence type="ECO:0000259" key="2">
    <source>
        <dbReference type="Pfam" id="PF00437"/>
    </source>
</evidence>
<comment type="similarity">
    <text evidence="1">Belongs to the GSP E family.</text>
</comment>
<dbReference type="PANTHER" id="PTHR30486:SF15">
    <property type="entry name" value="TYPE II_IV SECRETION SYSTEM ATPASE"/>
    <property type="match status" value="1"/>
</dbReference>
<protein>
    <submittedName>
        <fullName evidence="3">Type II/IV secretion system family protein</fullName>
    </submittedName>
</protein>
<evidence type="ECO:0000313" key="4">
    <source>
        <dbReference type="Proteomes" id="UP000251166"/>
    </source>
</evidence>
<dbReference type="CDD" id="cd01130">
    <property type="entry name" value="VirB11-like_ATPase"/>
    <property type="match status" value="1"/>
</dbReference>
<dbReference type="Gene3D" id="3.40.50.300">
    <property type="entry name" value="P-loop containing nucleotide triphosphate hydrolases"/>
    <property type="match status" value="1"/>
</dbReference>
<gene>
    <name evidence="3" type="ORF">DLJ82_4512</name>
</gene>
<organism evidence="3 4">
    <name type="scientific">Rhizobium leguminosarum</name>
    <dbReference type="NCBI Taxonomy" id="384"/>
    <lineage>
        <taxon>Bacteria</taxon>
        <taxon>Pseudomonadati</taxon>
        <taxon>Pseudomonadota</taxon>
        <taxon>Alphaproteobacteria</taxon>
        <taxon>Hyphomicrobiales</taxon>
        <taxon>Rhizobiaceae</taxon>
        <taxon>Rhizobium/Agrobacterium group</taxon>
        <taxon>Rhizobium</taxon>
    </lineage>
</organism>
<dbReference type="PANTHER" id="PTHR30486">
    <property type="entry name" value="TWITCHING MOTILITY PROTEIN PILT"/>
    <property type="match status" value="1"/>
</dbReference>
<evidence type="ECO:0000256" key="1">
    <source>
        <dbReference type="ARBA" id="ARBA00006611"/>
    </source>
</evidence>
<name>A0A2Z4YPF7_RHILE</name>
<proteinExistence type="inferred from homology"/>
<dbReference type="GO" id="GO:0016887">
    <property type="term" value="F:ATP hydrolysis activity"/>
    <property type="evidence" value="ECO:0007669"/>
    <property type="project" value="InterPro"/>
</dbReference>
<sequence>MANGIIGRFYKQREPESREHLEAAELSLVGAVENMPAQPASDSATASGEEASFGPDMVSERVNLHRYLLDRINLGILDTLDNEEIATEIRPLVKDYIRNNNFPLNAKEINDLIRDITDEMLGLGPIEPLLADDTIADILINGYNSVYVERSGKLESTAVRFKDEDHLLRVINKIVSAVGRRVDESTPMVDARLKDGSRVNVAIRPISVDGPLVSIRKFTRKPLTMERLVQYGAMADAMRILLSAAVKGKVSMVISGGTGSGKTTLLNALSSQISPKERLITIEDAAELQLQQPHVGRLETRPPTLDGRNEIRQRELLKNALRMRPDRIIVGEVRGDEAFDMLQAMNTGHEGSMTTIHANTPRDAVGRLEQMVGMAGMPMSQLSIRSQISSAITMIVQVQRLSDGSRKIVSISEITGMEGEVVQMQEIMKFKKIGADEGGRIHGEFRATGIRPRFVEEFAELGIEIPLTIFDPGKPLQTGPVQ</sequence>
<dbReference type="InterPro" id="IPR027417">
    <property type="entry name" value="P-loop_NTPase"/>
</dbReference>
<dbReference type="Pfam" id="PF00437">
    <property type="entry name" value="T2SSE"/>
    <property type="match status" value="1"/>
</dbReference>
<dbReference type="Gene3D" id="3.30.450.380">
    <property type="match status" value="1"/>
</dbReference>
<dbReference type="AlphaFoldDB" id="A0A2Z4YPF7"/>
<accession>A0A2Z4YPF7</accession>
<feature type="domain" description="Bacterial type II secretion system protein E" evidence="2">
    <location>
        <begin position="122"/>
        <end position="403"/>
    </location>
</feature>